<dbReference type="CDD" id="cd07012">
    <property type="entry name" value="PBP2_Bug_TTT"/>
    <property type="match status" value="1"/>
</dbReference>
<feature type="chain" id="PRO_5040969928" evidence="2">
    <location>
        <begin position="25"/>
        <end position="326"/>
    </location>
</feature>
<evidence type="ECO:0000256" key="2">
    <source>
        <dbReference type="SAM" id="SignalP"/>
    </source>
</evidence>
<protein>
    <submittedName>
        <fullName evidence="3">Tripartite tricarboxylate transporter substrate binding protein</fullName>
    </submittedName>
</protein>
<dbReference type="EMBL" id="JACOMF010000033">
    <property type="protein sequence ID" value="MBC4017723.1"/>
    <property type="molecule type" value="Genomic_DNA"/>
</dbReference>
<name>A0A9X0R2P3_9PROT</name>
<dbReference type="SUPFAM" id="SSF53850">
    <property type="entry name" value="Periplasmic binding protein-like II"/>
    <property type="match status" value="1"/>
</dbReference>
<reference evidence="3" key="1">
    <citation type="submission" date="2020-08" db="EMBL/GenBank/DDBJ databases">
        <authorList>
            <person name="Hu Y."/>
            <person name="Nguyen S.V."/>
            <person name="Li F."/>
            <person name="Fanning S."/>
        </authorList>
    </citation>
    <scope>NUCLEOTIDE SEQUENCE</scope>
    <source>
        <strain evidence="3">SYSU D8009</strain>
    </source>
</reference>
<dbReference type="InterPro" id="IPR042100">
    <property type="entry name" value="Bug_dom1"/>
</dbReference>
<dbReference type="AlphaFoldDB" id="A0A9X0R2P3"/>
<comment type="caution">
    <text evidence="3">The sequence shown here is derived from an EMBL/GenBank/DDBJ whole genome shotgun (WGS) entry which is preliminary data.</text>
</comment>
<dbReference type="PIRSF" id="PIRSF017082">
    <property type="entry name" value="YflP"/>
    <property type="match status" value="1"/>
</dbReference>
<dbReference type="Gene3D" id="3.40.190.10">
    <property type="entry name" value="Periplasmic binding protein-like II"/>
    <property type="match status" value="1"/>
</dbReference>
<feature type="signal peptide" evidence="2">
    <location>
        <begin position="1"/>
        <end position="24"/>
    </location>
</feature>
<gene>
    <name evidence="3" type="ORF">H7965_20675</name>
</gene>
<dbReference type="Gene3D" id="3.40.190.150">
    <property type="entry name" value="Bordetella uptake gene, domain 1"/>
    <property type="match status" value="1"/>
</dbReference>
<accession>A0A9X0R2P3</accession>
<evidence type="ECO:0000313" key="3">
    <source>
        <dbReference type="EMBL" id="MBC4017723.1"/>
    </source>
</evidence>
<dbReference type="RefSeq" id="WP_186772476.1">
    <property type="nucleotide sequence ID" value="NZ_JACOMF010000033.1"/>
</dbReference>
<dbReference type="Proteomes" id="UP000600101">
    <property type="component" value="Unassembled WGS sequence"/>
</dbReference>
<dbReference type="PANTHER" id="PTHR42928:SF5">
    <property type="entry name" value="BLR1237 PROTEIN"/>
    <property type="match status" value="1"/>
</dbReference>
<comment type="similarity">
    <text evidence="1">Belongs to the UPF0065 (bug) family.</text>
</comment>
<keyword evidence="4" id="KW-1185">Reference proteome</keyword>
<proteinExistence type="inferred from homology"/>
<evidence type="ECO:0000313" key="4">
    <source>
        <dbReference type="Proteomes" id="UP000600101"/>
    </source>
</evidence>
<dbReference type="Pfam" id="PF03401">
    <property type="entry name" value="TctC"/>
    <property type="match status" value="1"/>
</dbReference>
<dbReference type="PANTHER" id="PTHR42928">
    <property type="entry name" value="TRICARBOXYLATE-BINDING PROTEIN"/>
    <property type="match status" value="1"/>
</dbReference>
<organism evidence="3 4">
    <name type="scientific">Siccirubricoccus deserti</name>
    <dbReference type="NCBI Taxonomy" id="2013562"/>
    <lineage>
        <taxon>Bacteria</taxon>
        <taxon>Pseudomonadati</taxon>
        <taxon>Pseudomonadota</taxon>
        <taxon>Alphaproteobacteria</taxon>
        <taxon>Acetobacterales</taxon>
        <taxon>Roseomonadaceae</taxon>
        <taxon>Siccirubricoccus</taxon>
    </lineage>
</organism>
<evidence type="ECO:0000256" key="1">
    <source>
        <dbReference type="ARBA" id="ARBA00006987"/>
    </source>
</evidence>
<keyword evidence="2" id="KW-0732">Signal</keyword>
<dbReference type="InterPro" id="IPR005064">
    <property type="entry name" value="BUG"/>
</dbReference>
<sequence>MLTRRLALAAIAAGLSPRPGLAQAAWPDRPIRVVLPFAAGGNTDVMARSVAEPMTARLGKPVVVEARPGGGGTIGTEAVARAAPDGYTVLLGSGGTMVANPVLQARLPYDAEKDFRPVGLIATVPLVLVAGPRQSSADWAQFLAAAKARPGTISLATPGNGSVAHLTLELLQHAAGIQLTHVPYRGGGALVPDLLGGTVDCSLLELTTALPLHQSGQARILALAARQRVQPLPAVPTFTEAGVPGFTALSFGGLMLPARTPDAVAEALRAALVGALAEPSVQARLAGLGATVSTAEEQTPAGFGAFLAAERAKARQAAALAGLKPE</sequence>